<reference evidence="1" key="1">
    <citation type="journal article" date="2023" name="Mol. Phylogenet. Evol.">
        <title>Genome-scale phylogeny and comparative genomics of the fungal order Sordariales.</title>
        <authorList>
            <person name="Hensen N."/>
            <person name="Bonometti L."/>
            <person name="Westerberg I."/>
            <person name="Brannstrom I.O."/>
            <person name="Guillou S."/>
            <person name="Cros-Aarteil S."/>
            <person name="Calhoun S."/>
            <person name="Haridas S."/>
            <person name="Kuo A."/>
            <person name="Mondo S."/>
            <person name="Pangilinan J."/>
            <person name="Riley R."/>
            <person name="LaButti K."/>
            <person name="Andreopoulos B."/>
            <person name="Lipzen A."/>
            <person name="Chen C."/>
            <person name="Yan M."/>
            <person name="Daum C."/>
            <person name="Ng V."/>
            <person name="Clum A."/>
            <person name="Steindorff A."/>
            <person name="Ohm R.A."/>
            <person name="Martin F."/>
            <person name="Silar P."/>
            <person name="Natvig D.O."/>
            <person name="Lalanne C."/>
            <person name="Gautier V."/>
            <person name="Ament-Velasquez S.L."/>
            <person name="Kruys A."/>
            <person name="Hutchinson M.I."/>
            <person name="Powell A.J."/>
            <person name="Barry K."/>
            <person name="Miller A.N."/>
            <person name="Grigoriev I.V."/>
            <person name="Debuchy R."/>
            <person name="Gladieux P."/>
            <person name="Hiltunen Thoren M."/>
            <person name="Johannesson H."/>
        </authorList>
    </citation>
    <scope>NUCLEOTIDE SEQUENCE</scope>
    <source>
        <strain evidence="1">CBS 315.58</strain>
    </source>
</reference>
<name>A0AAN6XAG6_9PEZI</name>
<comment type="caution">
    <text evidence="1">The sequence shown here is derived from an EMBL/GenBank/DDBJ whole genome shotgun (WGS) entry which is preliminary data.</text>
</comment>
<dbReference type="Proteomes" id="UP001303160">
    <property type="component" value="Unassembled WGS sequence"/>
</dbReference>
<evidence type="ECO:0000313" key="2">
    <source>
        <dbReference type="Proteomes" id="UP001303160"/>
    </source>
</evidence>
<organism evidence="1 2">
    <name type="scientific">Triangularia verruculosa</name>
    <dbReference type="NCBI Taxonomy" id="2587418"/>
    <lineage>
        <taxon>Eukaryota</taxon>
        <taxon>Fungi</taxon>
        <taxon>Dikarya</taxon>
        <taxon>Ascomycota</taxon>
        <taxon>Pezizomycotina</taxon>
        <taxon>Sordariomycetes</taxon>
        <taxon>Sordariomycetidae</taxon>
        <taxon>Sordariales</taxon>
        <taxon>Podosporaceae</taxon>
        <taxon>Triangularia</taxon>
    </lineage>
</organism>
<sequence>MSRIIRPDQLRLTREEWEIQFPGLCPCGWYHFYYAGCGHLHRRHRYCCGHQTSVLNRRPIFCQRPAPIFNVFLVRIEGLCEGCSVTSY</sequence>
<accession>A0AAN6XAG6</accession>
<evidence type="ECO:0000313" key="1">
    <source>
        <dbReference type="EMBL" id="KAK4197118.1"/>
    </source>
</evidence>
<dbReference type="EMBL" id="MU863970">
    <property type="protein sequence ID" value="KAK4197118.1"/>
    <property type="molecule type" value="Genomic_DNA"/>
</dbReference>
<proteinExistence type="predicted"/>
<keyword evidence="2" id="KW-1185">Reference proteome</keyword>
<protein>
    <submittedName>
        <fullName evidence="1">Uncharacterized protein</fullName>
    </submittedName>
</protein>
<gene>
    <name evidence="1" type="ORF">QBC40DRAFT_286201</name>
</gene>
<reference evidence="1" key="2">
    <citation type="submission" date="2023-05" db="EMBL/GenBank/DDBJ databases">
        <authorList>
            <consortium name="Lawrence Berkeley National Laboratory"/>
            <person name="Steindorff A."/>
            <person name="Hensen N."/>
            <person name="Bonometti L."/>
            <person name="Westerberg I."/>
            <person name="Brannstrom I.O."/>
            <person name="Guillou S."/>
            <person name="Cros-Aarteil S."/>
            <person name="Calhoun S."/>
            <person name="Haridas S."/>
            <person name="Kuo A."/>
            <person name="Mondo S."/>
            <person name="Pangilinan J."/>
            <person name="Riley R."/>
            <person name="Labutti K."/>
            <person name="Andreopoulos B."/>
            <person name="Lipzen A."/>
            <person name="Chen C."/>
            <person name="Yanf M."/>
            <person name="Daum C."/>
            <person name="Ng V."/>
            <person name="Clum A."/>
            <person name="Ohm R."/>
            <person name="Martin F."/>
            <person name="Silar P."/>
            <person name="Natvig D."/>
            <person name="Lalanne C."/>
            <person name="Gautier V."/>
            <person name="Ament-Velasquez S.L."/>
            <person name="Kruys A."/>
            <person name="Hutchinson M.I."/>
            <person name="Powell A.J."/>
            <person name="Barry K."/>
            <person name="Miller A.N."/>
            <person name="Grigoriev I.V."/>
            <person name="Debuchy R."/>
            <person name="Gladieux P."/>
            <person name="Thoren M.H."/>
            <person name="Johannesson H."/>
        </authorList>
    </citation>
    <scope>NUCLEOTIDE SEQUENCE</scope>
    <source>
        <strain evidence="1">CBS 315.58</strain>
    </source>
</reference>
<dbReference type="AlphaFoldDB" id="A0AAN6XAG6"/>